<gene>
    <name evidence="1" type="primary">Acey_s0255.g309</name>
    <name evidence="1" type="ORF">Y032_0255g309</name>
</gene>
<name>A0A016SBZ3_9BILA</name>
<accession>A0A016SBZ3</accession>
<dbReference type="AlphaFoldDB" id="A0A016SBZ3"/>
<reference evidence="2" key="1">
    <citation type="journal article" date="2015" name="Nat. Genet.">
        <title>The genome and transcriptome of the zoonotic hookworm Ancylostoma ceylanicum identify infection-specific gene families.</title>
        <authorList>
            <person name="Schwarz E.M."/>
            <person name="Hu Y."/>
            <person name="Antoshechkin I."/>
            <person name="Miller M.M."/>
            <person name="Sternberg P.W."/>
            <person name="Aroian R.V."/>
        </authorList>
    </citation>
    <scope>NUCLEOTIDE SEQUENCE</scope>
    <source>
        <strain evidence="2">HY135</strain>
    </source>
</reference>
<keyword evidence="2" id="KW-1185">Reference proteome</keyword>
<proteinExistence type="predicted"/>
<dbReference type="EMBL" id="JARK01001591">
    <property type="protein sequence ID" value="EYB87882.1"/>
    <property type="molecule type" value="Genomic_DNA"/>
</dbReference>
<protein>
    <submittedName>
        <fullName evidence="1">Uncharacterized protein</fullName>
    </submittedName>
</protein>
<comment type="caution">
    <text evidence="1">The sequence shown here is derived from an EMBL/GenBank/DDBJ whole genome shotgun (WGS) entry which is preliminary data.</text>
</comment>
<evidence type="ECO:0000313" key="1">
    <source>
        <dbReference type="EMBL" id="EYB87882.1"/>
    </source>
</evidence>
<organism evidence="1 2">
    <name type="scientific">Ancylostoma ceylanicum</name>
    <dbReference type="NCBI Taxonomy" id="53326"/>
    <lineage>
        <taxon>Eukaryota</taxon>
        <taxon>Metazoa</taxon>
        <taxon>Ecdysozoa</taxon>
        <taxon>Nematoda</taxon>
        <taxon>Chromadorea</taxon>
        <taxon>Rhabditida</taxon>
        <taxon>Rhabditina</taxon>
        <taxon>Rhabditomorpha</taxon>
        <taxon>Strongyloidea</taxon>
        <taxon>Ancylostomatidae</taxon>
        <taxon>Ancylostomatinae</taxon>
        <taxon>Ancylostoma</taxon>
    </lineage>
</organism>
<sequence>MSGVNVRIRIILGQGVRKSPGCESALAKQSRNRVRVRLVGQSVVETPGYMAALAKQWREHQGTGLHWSSSGGSAMIGPALVESPGYGCAFADQ</sequence>
<dbReference type="Proteomes" id="UP000024635">
    <property type="component" value="Unassembled WGS sequence"/>
</dbReference>
<evidence type="ECO:0000313" key="2">
    <source>
        <dbReference type="Proteomes" id="UP000024635"/>
    </source>
</evidence>